<dbReference type="STRING" id="1423807.FD16_GL001265"/>
<dbReference type="InterPro" id="IPR001451">
    <property type="entry name" value="Hexapep"/>
</dbReference>
<dbReference type="Proteomes" id="UP000051820">
    <property type="component" value="Unassembled WGS sequence"/>
</dbReference>
<reference evidence="4 5" key="1">
    <citation type="journal article" date="2015" name="Genome Announc.">
        <title>Expanding the biotechnology potential of lactobacilli through comparative genomics of 213 strains and associated genera.</title>
        <authorList>
            <person name="Sun Z."/>
            <person name="Harris H.M."/>
            <person name="McCann A."/>
            <person name="Guo C."/>
            <person name="Argimon S."/>
            <person name="Zhang W."/>
            <person name="Yang X."/>
            <person name="Jeffery I.B."/>
            <person name="Cooney J.C."/>
            <person name="Kagawa T.F."/>
            <person name="Liu W."/>
            <person name="Song Y."/>
            <person name="Salvetti E."/>
            <person name="Wrobel A."/>
            <person name="Rasinkangas P."/>
            <person name="Parkhill J."/>
            <person name="Rea M.C."/>
            <person name="O'Sullivan O."/>
            <person name="Ritari J."/>
            <person name="Douillard F.P."/>
            <person name="Paul Ross R."/>
            <person name="Yang R."/>
            <person name="Briner A.E."/>
            <person name="Felis G.E."/>
            <person name="de Vos W.M."/>
            <person name="Barrangou R."/>
            <person name="Klaenhammer T.R."/>
            <person name="Caufield P.W."/>
            <person name="Cui Y."/>
            <person name="Zhang H."/>
            <person name="O'Toole P.W."/>
        </authorList>
    </citation>
    <scope>NUCLEOTIDE SEQUENCE [LARGE SCALE GENOMIC DNA]</scope>
    <source>
        <strain evidence="4 5">DSM 5007</strain>
    </source>
</reference>
<evidence type="ECO:0000256" key="3">
    <source>
        <dbReference type="ARBA" id="ARBA00022737"/>
    </source>
</evidence>
<accession>A0A0R1W5M6</accession>
<dbReference type="InterPro" id="IPR018357">
    <property type="entry name" value="Hexapep_transf_CS"/>
</dbReference>
<evidence type="ECO:0000313" key="4">
    <source>
        <dbReference type="EMBL" id="KRM13121.1"/>
    </source>
</evidence>
<proteinExistence type="inferred from homology"/>
<dbReference type="Gene3D" id="2.160.10.10">
    <property type="entry name" value="Hexapeptide repeat proteins"/>
    <property type="match status" value="1"/>
</dbReference>
<protein>
    <submittedName>
        <fullName evidence="4">Acetyltransferase, CysE LacA LpxA NodL family protein</fullName>
    </submittedName>
</protein>
<dbReference type="PANTHER" id="PTHR23416">
    <property type="entry name" value="SIALIC ACID SYNTHASE-RELATED"/>
    <property type="match status" value="1"/>
</dbReference>
<dbReference type="InterPro" id="IPR051159">
    <property type="entry name" value="Hexapeptide_acetyltransf"/>
</dbReference>
<name>A0A0R1W5M6_9LACO</name>
<dbReference type="GO" id="GO:0008374">
    <property type="term" value="F:O-acyltransferase activity"/>
    <property type="evidence" value="ECO:0007669"/>
    <property type="project" value="TreeGrafter"/>
</dbReference>
<dbReference type="Pfam" id="PF00132">
    <property type="entry name" value="Hexapep"/>
    <property type="match status" value="1"/>
</dbReference>
<dbReference type="PROSITE" id="PS00101">
    <property type="entry name" value="HEXAPEP_TRANSFERASES"/>
    <property type="match status" value="1"/>
</dbReference>
<keyword evidence="3" id="KW-0677">Repeat</keyword>
<dbReference type="PANTHER" id="PTHR23416:SF23">
    <property type="entry name" value="ACETYLTRANSFERASE C18B11.09C-RELATED"/>
    <property type="match status" value="1"/>
</dbReference>
<comment type="caution">
    <text evidence="4">The sequence shown here is derived from an EMBL/GenBank/DDBJ whole genome shotgun (WGS) entry which is preliminary data.</text>
</comment>
<sequence length="183" mass="19803">MIYINKTVRLTATDLADRRATINRNQRLVRDMNANADSAKMIAQFISEITGRPAPKDLQMKLPFSTDYGAGIEFGNNVLLNANVQMTDLGGIKLEDNVLIGPGASLITVNHDPDPDNRRELLVSSIHVLQNAWIGARAIVLPGVTIGRNSIVGAGAVVTKDVPDNTVVAGVPAKEIRKIVRRD</sequence>
<evidence type="ECO:0000256" key="2">
    <source>
        <dbReference type="ARBA" id="ARBA00022679"/>
    </source>
</evidence>
<dbReference type="PATRIC" id="fig|1423807.3.peg.1291"/>
<dbReference type="RefSeq" id="WP_010622125.1">
    <property type="nucleotide sequence ID" value="NZ_AZGF01000003.1"/>
</dbReference>
<evidence type="ECO:0000313" key="5">
    <source>
        <dbReference type="Proteomes" id="UP000051820"/>
    </source>
</evidence>
<dbReference type="InterPro" id="IPR011004">
    <property type="entry name" value="Trimer_LpxA-like_sf"/>
</dbReference>
<keyword evidence="2 4" id="KW-0808">Transferase</keyword>
<dbReference type="AlphaFoldDB" id="A0A0R1W5M6"/>
<dbReference type="SUPFAM" id="SSF51161">
    <property type="entry name" value="Trimeric LpxA-like enzymes"/>
    <property type="match status" value="1"/>
</dbReference>
<keyword evidence="5" id="KW-1185">Reference proteome</keyword>
<dbReference type="EMBL" id="AZGF01000003">
    <property type="protein sequence ID" value="KRM13121.1"/>
    <property type="molecule type" value="Genomic_DNA"/>
</dbReference>
<dbReference type="eggNOG" id="COG0110">
    <property type="taxonomic scope" value="Bacteria"/>
</dbReference>
<gene>
    <name evidence="4" type="ORF">FD16_GL001265</name>
</gene>
<evidence type="ECO:0000256" key="1">
    <source>
        <dbReference type="ARBA" id="ARBA00007274"/>
    </source>
</evidence>
<organism evidence="4 5">
    <name type="scientific">Paucilactobacillus suebicus DSM 5007 = KCTC 3549</name>
    <dbReference type="NCBI Taxonomy" id="1423807"/>
    <lineage>
        <taxon>Bacteria</taxon>
        <taxon>Bacillati</taxon>
        <taxon>Bacillota</taxon>
        <taxon>Bacilli</taxon>
        <taxon>Lactobacillales</taxon>
        <taxon>Lactobacillaceae</taxon>
        <taxon>Paucilactobacillus</taxon>
    </lineage>
</organism>
<comment type="similarity">
    <text evidence="1">Belongs to the transferase hexapeptide repeat family.</text>
</comment>